<dbReference type="EMBL" id="VWFP01000016">
    <property type="protein sequence ID" value="KAA4625138.1"/>
    <property type="molecule type" value="Genomic_DNA"/>
</dbReference>
<feature type="chain" id="PRO_5036371343" description="DUF4468 domain-containing protein" evidence="1">
    <location>
        <begin position="20"/>
        <end position="238"/>
    </location>
</feature>
<evidence type="ECO:0000256" key="1">
    <source>
        <dbReference type="SAM" id="SignalP"/>
    </source>
</evidence>
<feature type="signal peptide" evidence="1">
    <location>
        <begin position="1"/>
        <end position="19"/>
    </location>
</feature>
<dbReference type="EMBL" id="VWFC01000007">
    <property type="protein sequence ID" value="KAB1328020.1"/>
    <property type="molecule type" value="Genomic_DNA"/>
</dbReference>
<keyword evidence="1" id="KW-0732">Signal</keyword>
<name>A0A5M5ND72_BACOV</name>
<dbReference type="RefSeq" id="WP_004303705.1">
    <property type="nucleotide sequence ID" value="NZ_CABKQC010000002.1"/>
</dbReference>
<accession>A0A5M5ND72</accession>
<organism evidence="2 5">
    <name type="scientific">Bacteroides ovatus</name>
    <dbReference type="NCBI Taxonomy" id="28116"/>
    <lineage>
        <taxon>Bacteria</taxon>
        <taxon>Pseudomonadati</taxon>
        <taxon>Bacteroidota</taxon>
        <taxon>Bacteroidia</taxon>
        <taxon>Bacteroidales</taxon>
        <taxon>Bacteroidaceae</taxon>
        <taxon>Bacteroides</taxon>
    </lineage>
</organism>
<evidence type="ECO:0000313" key="2">
    <source>
        <dbReference type="EMBL" id="KAA4625138.1"/>
    </source>
</evidence>
<comment type="caution">
    <text evidence="2">The sequence shown here is derived from an EMBL/GenBank/DDBJ whole genome shotgun (WGS) entry which is preliminary data.</text>
</comment>
<evidence type="ECO:0000313" key="3">
    <source>
        <dbReference type="EMBL" id="KAB1328020.1"/>
    </source>
</evidence>
<evidence type="ECO:0008006" key="6">
    <source>
        <dbReference type="Google" id="ProtNLM"/>
    </source>
</evidence>
<evidence type="ECO:0000313" key="4">
    <source>
        <dbReference type="Proteomes" id="UP000375690"/>
    </source>
</evidence>
<dbReference type="Proteomes" id="UP000424805">
    <property type="component" value="Unassembled WGS sequence"/>
</dbReference>
<dbReference type="Proteomes" id="UP000375690">
    <property type="component" value="Unassembled WGS sequence"/>
</dbReference>
<gene>
    <name evidence="3" type="ORF">F3B53_08575</name>
    <name evidence="2" type="ORF">F3B90_16150</name>
</gene>
<protein>
    <recommendedName>
        <fullName evidence="6">DUF4468 domain-containing protein</fullName>
    </recommendedName>
</protein>
<evidence type="ECO:0000313" key="5">
    <source>
        <dbReference type="Proteomes" id="UP000424805"/>
    </source>
</evidence>
<sequence length="238" mass="28323">MKKNILALLFLLFQTSAFSQILGDENICIIKDKLSKNTHWELIHKWISQSNHIVDYQSEIQGRTILKGIRKGIVFNYVLNLEIKYTFLVDCRDNEYKINFLRIEVHPQPTGHNLFGFNSKDLEKMIKETEFLRDINMLHSTNSTWIINETFYSEAKRINTKFKENSSELERLSTIVNNPNSSRKEKKECRRLYEKIKKEYDEYELKDKIYRNISSNIESLKYSISSDIIKSMESIDRF</sequence>
<proteinExistence type="predicted"/>
<reference evidence="4 5" key="1">
    <citation type="journal article" date="2019" name="Nat. Med.">
        <title>A library of human gut bacterial isolates paired with longitudinal multiomics data enables mechanistic microbiome research.</title>
        <authorList>
            <person name="Poyet M."/>
            <person name="Groussin M."/>
            <person name="Gibbons S.M."/>
            <person name="Avila-Pacheco J."/>
            <person name="Jiang X."/>
            <person name="Kearney S.M."/>
            <person name="Perrotta A.R."/>
            <person name="Berdy B."/>
            <person name="Zhao S."/>
            <person name="Lieberman T.D."/>
            <person name="Swanson P.K."/>
            <person name="Smith M."/>
            <person name="Roesemann S."/>
            <person name="Alexander J.E."/>
            <person name="Rich S.A."/>
            <person name="Livny J."/>
            <person name="Vlamakis H."/>
            <person name="Clish C."/>
            <person name="Bullock K."/>
            <person name="Deik A."/>
            <person name="Scott J."/>
            <person name="Pierce K.A."/>
            <person name="Xavier R.J."/>
            <person name="Alm E.J."/>
        </authorList>
    </citation>
    <scope>NUCLEOTIDE SEQUENCE [LARGE SCALE GENOMIC DNA]</scope>
    <source>
        <strain evidence="2 5">BIOML-A15</strain>
        <strain evidence="3 4">BIOML-A2</strain>
    </source>
</reference>
<dbReference type="AlphaFoldDB" id="A0A5M5ND72"/>